<dbReference type="PANTHER" id="PTHR14963">
    <property type="entry name" value="RHO GTPASE ACTIVATING PROTEIN 18,19-RELATED"/>
    <property type="match status" value="1"/>
</dbReference>
<dbReference type="GO" id="GO:0005737">
    <property type="term" value="C:cytoplasm"/>
    <property type="evidence" value="ECO:0007669"/>
    <property type="project" value="TreeGrafter"/>
</dbReference>
<dbReference type="GO" id="GO:0030833">
    <property type="term" value="P:regulation of actin filament polymerization"/>
    <property type="evidence" value="ECO:0007669"/>
    <property type="project" value="TreeGrafter"/>
</dbReference>
<feature type="region of interest" description="Disordered" evidence="2">
    <location>
        <begin position="217"/>
        <end position="238"/>
    </location>
</feature>
<evidence type="ECO:0000313" key="6">
    <source>
        <dbReference type="RefSeq" id="XP_025835590.1"/>
    </source>
</evidence>
<dbReference type="PANTHER" id="PTHR14963:SF1">
    <property type="entry name" value="RHO GTPASE-ACTIVATING PROTEIN CONUNDRUM"/>
    <property type="match status" value="1"/>
</dbReference>
<dbReference type="SMART" id="SM00324">
    <property type="entry name" value="RhoGAP"/>
    <property type="match status" value="1"/>
</dbReference>
<dbReference type="GO" id="GO:0051056">
    <property type="term" value="P:regulation of small GTPase mediated signal transduction"/>
    <property type="evidence" value="ECO:0007669"/>
    <property type="project" value="TreeGrafter"/>
</dbReference>
<dbReference type="SUPFAM" id="SSF48350">
    <property type="entry name" value="GTPase activation domain, GAP"/>
    <property type="match status" value="1"/>
</dbReference>
<dbReference type="Gene3D" id="1.10.555.10">
    <property type="entry name" value="Rho GTPase activation protein"/>
    <property type="match status" value="1"/>
</dbReference>
<dbReference type="OrthoDB" id="27680at2759"/>
<evidence type="ECO:0000313" key="8">
    <source>
        <dbReference type="RefSeq" id="XP_025835592.1"/>
    </source>
</evidence>
<keyword evidence="1" id="KW-0343">GTPase activation</keyword>
<dbReference type="KEGG" id="apln:108733766"/>
<dbReference type="RefSeq" id="XP_025835592.1">
    <property type="nucleotide sequence ID" value="XM_025979807.1"/>
</dbReference>
<dbReference type="CTD" id="3355133"/>
<evidence type="ECO:0000313" key="5">
    <source>
        <dbReference type="RefSeq" id="XP_025835589.1"/>
    </source>
</evidence>
<dbReference type="GeneID" id="108733766"/>
<dbReference type="PROSITE" id="PS50238">
    <property type="entry name" value="RHOGAP"/>
    <property type="match status" value="1"/>
</dbReference>
<gene>
    <name evidence="5 6 7 8" type="primary">LOC108733766</name>
</gene>
<dbReference type="AlphaFoldDB" id="A0A7F5RHY3"/>
<evidence type="ECO:0000256" key="2">
    <source>
        <dbReference type="SAM" id="MobiDB-lite"/>
    </source>
</evidence>
<feature type="domain" description="Rho-GAP" evidence="3">
    <location>
        <begin position="348"/>
        <end position="563"/>
    </location>
</feature>
<dbReference type="Pfam" id="PF00620">
    <property type="entry name" value="RhoGAP"/>
    <property type="match status" value="1"/>
</dbReference>
<dbReference type="RefSeq" id="XP_025835589.1">
    <property type="nucleotide sequence ID" value="XM_025979804.1"/>
</dbReference>
<proteinExistence type="predicted"/>
<protein>
    <submittedName>
        <fullName evidence="5 6">Rho GTPase-activating protein conundrum isoform X1</fullName>
    </submittedName>
</protein>
<reference evidence="5 6" key="1">
    <citation type="submission" date="2025-04" db="UniProtKB">
        <authorList>
            <consortium name="RefSeq"/>
        </authorList>
    </citation>
    <scope>IDENTIFICATION</scope>
    <source>
        <tissue evidence="5 6">Entire body</tissue>
    </source>
</reference>
<keyword evidence="4" id="KW-1185">Reference proteome</keyword>
<dbReference type="RefSeq" id="XP_025835591.1">
    <property type="nucleotide sequence ID" value="XM_025979806.1"/>
</dbReference>
<dbReference type="InterPro" id="IPR000198">
    <property type="entry name" value="RhoGAP_dom"/>
</dbReference>
<evidence type="ECO:0000313" key="4">
    <source>
        <dbReference type="Proteomes" id="UP000192223"/>
    </source>
</evidence>
<dbReference type="RefSeq" id="XP_025835590.1">
    <property type="nucleotide sequence ID" value="XM_025979805.1"/>
</dbReference>
<organism evidence="4 7">
    <name type="scientific">Agrilus planipennis</name>
    <name type="common">Emerald ash borer</name>
    <name type="synonym">Agrilus marcopoli</name>
    <dbReference type="NCBI Taxonomy" id="224129"/>
    <lineage>
        <taxon>Eukaryota</taxon>
        <taxon>Metazoa</taxon>
        <taxon>Ecdysozoa</taxon>
        <taxon>Arthropoda</taxon>
        <taxon>Hexapoda</taxon>
        <taxon>Insecta</taxon>
        <taxon>Pterygota</taxon>
        <taxon>Neoptera</taxon>
        <taxon>Endopterygota</taxon>
        <taxon>Coleoptera</taxon>
        <taxon>Polyphaga</taxon>
        <taxon>Elateriformia</taxon>
        <taxon>Buprestoidea</taxon>
        <taxon>Buprestidae</taxon>
        <taxon>Agrilinae</taxon>
        <taxon>Agrilus</taxon>
    </lineage>
</organism>
<evidence type="ECO:0000256" key="1">
    <source>
        <dbReference type="ARBA" id="ARBA00022468"/>
    </source>
</evidence>
<dbReference type="InterPro" id="IPR008936">
    <property type="entry name" value="Rho_GTPase_activation_prot"/>
</dbReference>
<sequence>MEYSKRIDSEAINLFLNEVKDIQQDVEYFEEEQVVLDEIEQAADFLQKVGLSNLSEIYQQGCEISESVVNATVSQRNLTLKQVQTIKSRVQTLNKTLRSHQPRQKQRQDVRDVTWNVETSCTDTKINNEGIHFLNSSDDPSSDINLNDQQCSSLPYISHDSSNLPLKSKSKWSADDQLQSKGFTNAKYDKGDIARLLSDTVVLKGYHPIQESSFVSNVHKERSSSTSQENEIFKSDGSKINDSTNSIYKKNISDDTSNSNMIKINDKILSFENFIQKSGENSNVLKAWKSQEDIHIENLSIDDISESEYQYLRPFLWVEVTALFDQCNTTIIKRKANIKNKRGNVFGVNLSTLIMRDMPRTTDISMVPEIFKIIINHLSTRSLKEDGILRIGGQKQKLERLCAEIESKFYENKQYIENLLQQATSHEIVGVLKKLLRDLPDPIFTMELFDMFYKCNSVLPKHAQFKALNILVLLLPVEHRNTFRLLLNFLINVIKHEKENHMSLHNVAMVAAPSFFPPKLLLPKESKIQIKNVLKEDIEKHINDAAVCCCTMETLLKYGDSLWTVPIDLVNQAREAQKRVQNRKDKRDYGRRNVRKELQRSNTQYQPNIISPRAKRDIFL</sequence>
<dbReference type="GO" id="GO:0005096">
    <property type="term" value="F:GTPase activator activity"/>
    <property type="evidence" value="ECO:0007669"/>
    <property type="project" value="UniProtKB-KW"/>
</dbReference>
<evidence type="ECO:0000313" key="7">
    <source>
        <dbReference type="RefSeq" id="XP_025835591.1"/>
    </source>
</evidence>
<evidence type="ECO:0000259" key="3">
    <source>
        <dbReference type="PROSITE" id="PS50238"/>
    </source>
</evidence>
<accession>A0A7F5RHY3</accession>
<dbReference type="GO" id="GO:0007165">
    <property type="term" value="P:signal transduction"/>
    <property type="evidence" value="ECO:0007669"/>
    <property type="project" value="InterPro"/>
</dbReference>
<name>A0A7F5RHY3_AGRPL</name>
<dbReference type="Proteomes" id="UP000192223">
    <property type="component" value="Unplaced"/>
</dbReference>